<keyword evidence="2" id="KW-0004">4Fe-4S</keyword>
<comment type="cofactor">
    <cofactor evidence="1">
        <name>[4Fe-4S] cluster</name>
        <dbReference type="ChEBI" id="CHEBI:49883"/>
    </cofactor>
</comment>
<evidence type="ECO:0000256" key="4">
    <source>
        <dbReference type="ARBA" id="ARBA00022723"/>
    </source>
</evidence>
<accession>A0AAW7PMR9</accession>
<dbReference type="PANTHER" id="PTHR11228:SF7">
    <property type="entry name" value="PQQA PEPTIDE CYCLASE"/>
    <property type="match status" value="1"/>
</dbReference>
<organism evidence="8 9">
    <name type="scientific">Aliarcobacter butzleri</name>
    <dbReference type="NCBI Taxonomy" id="28197"/>
    <lineage>
        <taxon>Bacteria</taxon>
        <taxon>Pseudomonadati</taxon>
        <taxon>Campylobacterota</taxon>
        <taxon>Epsilonproteobacteria</taxon>
        <taxon>Campylobacterales</taxon>
        <taxon>Arcobacteraceae</taxon>
        <taxon>Aliarcobacter</taxon>
    </lineage>
</organism>
<proteinExistence type="predicted"/>
<sequence>MFFFNNIKNKIKQNHNLYVNLRNIYGFQKGFISLLKGKRGAVEHIKSTYSLVNKSSKILGKPINITIEPTNVCNAKCPVCETGAGILGRKKSFLTFEDFKVIIDKIAPYTNTLMYYFMGEPFLNKDWVKQVKYAKEKGISFISSCTNGDVKGIPQGIIDSKIDFVSFQMGGTTQETHQIYRVNTNLENIIKNLLETIRLKKETNSKVHLEAGFILMKHNEHQVEDFINWCKQIGVDSFNIIDPCVRTVEQGNQYLPTDKKHWIYDPKKFEEGRLQRRVIPKNDCPWIYYSMTIMANGDIVPCCHDACGKEVMGNLIEQNLDDIWNGNKFQNFRDKIHNNQRDVNICRLCSGYGVSEIK</sequence>
<evidence type="ECO:0000256" key="2">
    <source>
        <dbReference type="ARBA" id="ARBA00022485"/>
    </source>
</evidence>
<dbReference type="PROSITE" id="PS51918">
    <property type="entry name" value="RADICAL_SAM"/>
    <property type="match status" value="1"/>
</dbReference>
<dbReference type="InterPro" id="IPR013785">
    <property type="entry name" value="Aldolase_TIM"/>
</dbReference>
<evidence type="ECO:0000256" key="1">
    <source>
        <dbReference type="ARBA" id="ARBA00001966"/>
    </source>
</evidence>
<comment type="caution">
    <text evidence="8">The sequence shown here is derived from an EMBL/GenBank/DDBJ whole genome shotgun (WGS) entry which is preliminary data.</text>
</comment>
<dbReference type="Gene3D" id="3.20.20.70">
    <property type="entry name" value="Aldolase class I"/>
    <property type="match status" value="1"/>
</dbReference>
<name>A0AAW7PMR9_9BACT</name>
<keyword evidence="3" id="KW-0949">S-adenosyl-L-methionine</keyword>
<dbReference type="InterPro" id="IPR023885">
    <property type="entry name" value="4Fe4S-binding_SPASM_dom"/>
</dbReference>
<gene>
    <name evidence="8" type="ORF">O8C91_00760</name>
</gene>
<evidence type="ECO:0000259" key="7">
    <source>
        <dbReference type="PROSITE" id="PS51918"/>
    </source>
</evidence>
<keyword evidence="4" id="KW-0479">Metal-binding</keyword>
<dbReference type="InterPro" id="IPR050377">
    <property type="entry name" value="Radical_SAM_PqqE_MftC-like"/>
</dbReference>
<dbReference type="GO" id="GO:0003824">
    <property type="term" value="F:catalytic activity"/>
    <property type="evidence" value="ECO:0007669"/>
    <property type="project" value="InterPro"/>
</dbReference>
<evidence type="ECO:0000313" key="8">
    <source>
        <dbReference type="EMBL" id="MDN5062716.1"/>
    </source>
</evidence>
<dbReference type="SFLD" id="SFLDG01067">
    <property type="entry name" value="SPASM/twitch_domain_containing"/>
    <property type="match status" value="1"/>
</dbReference>
<dbReference type="Proteomes" id="UP001171529">
    <property type="component" value="Unassembled WGS sequence"/>
</dbReference>
<dbReference type="SFLD" id="SFLDG01387">
    <property type="entry name" value="BtrN-like_SPASM_domain_contain"/>
    <property type="match status" value="1"/>
</dbReference>
<dbReference type="RefSeq" id="WP_301344651.1">
    <property type="nucleotide sequence ID" value="NZ_JAPZDB010000004.1"/>
</dbReference>
<evidence type="ECO:0000256" key="6">
    <source>
        <dbReference type="ARBA" id="ARBA00023014"/>
    </source>
</evidence>
<reference evidence="8" key="2">
    <citation type="journal article" date="2023" name="Microorganisms">
        <title>Genomic Characterization of Arcobacter butzleri Strains Isolated from Various Sources in Lithuania.</title>
        <authorList>
            <person name="Uljanovas D."/>
            <person name="Golz G."/>
            <person name="Fleischmann S."/>
            <person name="Kudirkiene E."/>
            <person name="Kasetiene N."/>
            <person name="Grineviciene A."/>
            <person name="Tamuleviciene E."/>
            <person name="Aksomaitiene J."/>
            <person name="Alter T."/>
            <person name="Malakauskas M."/>
        </authorList>
    </citation>
    <scope>NUCLEOTIDE SEQUENCE</scope>
    <source>
        <strain evidence="8">RCM39</strain>
    </source>
</reference>
<keyword evidence="6" id="KW-0411">Iron-sulfur</keyword>
<reference evidence="8" key="1">
    <citation type="submission" date="2022-12" db="EMBL/GenBank/DDBJ databases">
        <authorList>
            <person name="Uljanovas D."/>
        </authorList>
    </citation>
    <scope>NUCLEOTIDE SEQUENCE</scope>
    <source>
        <strain evidence="8">RCM39</strain>
    </source>
</reference>
<dbReference type="CDD" id="cd21109">
    <property type="entry name" value="SPASM"/>
    <property type="match status" value="1"/>
</dbReference>
<keyword evidence="5" id="KW-0408">Iron</keyword>
<evidence type="ECO:0000256" key="5">
    <source>
        <dbReference type="ARBA" id="ARBA00023004"/>
    </source>
</evidence>
<dbReference type="InterPro" id="IPR034391">
    <property type="entry name" value="AdoMet-like_SPASM_containing"/>
</dbReference>
<protein>
    <submittedName>
        <fullName evidence="8">Radical SAM/SPASM domain-containing protein</fullName>
    </submittedName>
</protein>
<dbReference type="InterPro" id="IPR058240">
    <property type="entry name" value="rSAM_sf"/>
</dbReference>
<dbReference type="EMBL" id="JAPZDC010000001">
    <property type="protein sequence ID" value="MDN5062716.1"/>
    <property type="molecule type" value="Genomic_DNA"/>
</dbReference>
<dbReference type="InterPro" id="IPR007197">
    <property type="entry name" value="rSAM"/>
</dbReference>
<evidence type="ECO:0000256" key="3">
    <source>
        <dbReference type="ARBA" id="ARBA00022691"/>
    </source>
</evidence>
<dbReference type="AlphaFoldDB" id="A0AAW7PMR9"/>
<dbReference type="Pfam" id="PF04055">
    <property type="entry name" value="Radical_SAM"/>
    <property type="match status" value="1"/>
</dbReference>
<dbReference type="PANTHER" id="PTHR11228">
    <property type="entry name" value="RADICAL SAM DOMAIN PROTEIN"/>
    <property type="match status" value="1"/>
</dbReference>
<feature type="domain" description="Radical SAM core" evidence="7">
    <location>
        <begin position="59"/>
        <end position="282"/>
    </location>
</feature>
<dbReference type="SFLD" id="SFLDS00029">
    <property type="entry name" value="Radical_SAM"/>
    <property type="match status" value="1"/>
</dbReference>
<dbReference type="GO" id="GO:0051536">
    <property type="term" value="F:iron-sulfur cluster binding"/>
    <property type="evidence" value="ECO:0007669"/>
    <property type="project" value="UniProtKB-KW"/>
</dbReference>
<dbReference type="SUPFAM" id="SSF102114">
    <property type="entry name" value="Radical SAM enzymes"/>
    <property type="match status" value="1"/>
</dbReference>
<dbReference type="GO" id="GO:0046872">
    <property type="term" value="F:metal ion binding"/>
    <property type="evidence" value="ECO:0007669"/>
    <property type="project" value="UniProtKB-KW"/>
</dbReference>
<evidence type="ECO:0000313" key="9">
    <source>
        <dbReference type="Proteomes" id="UP001171529"/>
    </source>
</evidence>
<dbReference type="CDD" id="cd01335">
    <property type="entry name" value="Radical_SAM"/>
    <property type="match status" value="1"/>
</dbReference>
<dbReference type="Pfam" id="PF13186">
    <property type="entry name" value="SPASM"/>
    <property type="match status" value="1"/>
</dbReference>